<reference evidence="2" key="2">
    <citation type="submission" date="2020-05" db="UniProtKB">
        <authorList>
            <consortium name="EnsemblMetazoa"/>
        </authorList>
    </citation>
    <scope>IDENTIFICATION</scope>
    <source>
        <strain evidence="2">IAEA</strain>
    </source>
</reference>
<proteinExistence type="predicted"/>
<sequence length="139" mass="15307">MVENEFHDDYAYQKFNAIVRATFLKRSSTSATTLSSKFASGLLYAFATTSLSLLYCCDPDTMVDNNSVDGIAFAAVEKVVVVVVVVVIVVVMGMMSFVEATLNCSIEDTFADIFNDVNRSLLRLCFADLPCWPPCFAKL</sequence>
<dbReference type="EMBL" id="JXJN01003214">
    <property type="status" value="NOT_ANNOTATED_CDS"/>
    <property type="molecule type" value="Genomic_DNA"/>
</dbReference>
<keyword evidence="1" id="KW-0812">Transmembrane</keyword>
<evidence type="ECO:0000256" key="1">
    <source>
        <dbReference type="SAM" id="Phobius"/>
    </source>
</evidence>
<dbReference type="AlphaFoldDB" id="A0A1B0AT98"/>
<feature type="transmembrane region" description="Helical" evidence="1">
    <location>
        <begin position="79"/>
        <end position="98"/>
    </location>
</feature>
<dbReference type="VEuPathDB" id="VectorBase:GPPI007788"/>
<feature type="transmembrane region" description="Helical" evidence="1">
    <location>
        <begin position="38"/>
        <end position="58"/>
    </location>
</feature>
<dbReference type="EnsemblMetazoa" id="GPPI007788-RA">
    <property type="protein sequence ID" value="GPPI007788-PA"/>
    <property type="gene ID" value="GPPI007788"/>
</dbReference>
<protein>
    <submittedName>
        <fullName evidence="2">Uncharacterized protein</fullName>
    </submittedName>
</protein>
<evidence type="ECO:0000313" key="3">
    <source>
        <dbReference type="Proteomes" id="UP000092460"/>
    </source>
</evidence>
<keyword evidence="1" id="KW-0472">Membrane</keyword>
<reference evidence="3" key="1">
    <citation type="submission" date="2015-01" db="EMBL/GenBank/DDBJ databases">
        <authorList>
            <person name="Aksoy S."/>
            <person name="Warren W."/>
            <person name="Wilson R.K."/>
        </authorList>
    </citation>
    <scope>NUCLEOTIDE SEQUENCE [LARGE SCALE GENOMIC DNA]</scope>
    <source>
        <strain evidence="3">IAEA</strain>
    </source>
</reference>
<organism evidence="2 3">
    <name type="scientific">Glossina palpalis gambiensis</name>
    <dbReference type="NCBI Taxonomy" id="67801"/>
    <lineage>
        <taxon>Eukaryota</taxon>
        <taxon>Metazoa</taxon>
        <taxon>Ecdysozoa</taxon>
        <taxon>Arthropoda</taxon>
        <taxon>Hexapoda</taxon>
        <taxon>Insecta</taxon>
        <taxon>Pterygota</taxon>
        <taxon>Neoptera</taxon>
        <taxon>Endopterygota</taxon>
        <taxon>Diptera</taxon>
        <taxon>Brachycera</taxon>
        <taxon>Muscomorpha</taxon>
        <taxon>Hippoboscoidea</taxon>
        <taxon>Glossinidae</taxon>
        <taxon>Glossina</taxon>
    </lineage>
</organism>
<dbReference type="Proteomes" id="UP000092460">
    <property type="component" value="Unassembled WGS sequence"/>
</dbReference>
<name>A0A1B0AT98_9MUSC</name>
<evidence type="ECO:0000313" key="2">
    <source>
        <dbReference type="EnsemblMetazoa" id="GPPI007788-PA"/>
    </source>
</evidence>
<accession>A0A1B0AT98</accession>
<keyword evidence="1" id="KW-1133">Transmembrane helix</keyword>
<keyword evidence="3" id="KW-1185">Reference proteome</keyword>